<protein>
    <submittedName>
        <fullName evidence="1">Uncharacterized protein</fullName>
    </submittedName>
</protein>
<accession>A0ABQ2WAX9</accession>
<gene>
    <name evidence="1" type="ORF">GCM10007158_05070</name>
</gene>
<keyword evidence="2" id="KW-1185">Reference proteome</keyword>
<sequence length="60" mass="5971">MALCATGVETGDGDIDGSARDGAAFGGSLRLAVSPFAAAAWATAGLEDFEVNDFAFAVTD</sequence>
<organism evidence="1 2">
    <name type="scientific">Halomonas johnsoniae</name>
    <dbReference type="NCBI Taxonomy" id="502832"/>
    <lineage>
        <taxon>Bacteria</taxon>
        <taxon>Pseudomonadati</taxon>
        <taxon>Pseudomonadota</taxon>
        <taxon>Gammaproteobacteria</taxon>
        <taxon>Oceanospirillales</taxon>
        <taxon>Halomonadaceae</taxon>
        <taxon>Halomonas</taxon>
    </lineage>
</organism>
<dbReference type="EMBL" id="BMXO01000001">
    <property type="protein sequence ID" value="GGW47071.1"/>
    <property type="molecule type" value="Genomic_DNA"/>
</dbReference>
<reference evidence="2" key="1">
    <citation type="journal article" date="2019" name="Int. J. Syst. Evol. Microbiol.">
        <title>The Global Catalogue of Microorganisms (GCM) 10K type strain sequencing project: providing services to taxonomists for standard genome sequencing and annotation.</title>
        <authorList>
            <consortium name="The Broad Institute Genomics Platform"/>
            <consortium name="The Broad Institute Genome Sequencing Center for Infectious Disease"/>
            <person name="Wu L."/>
            <person name="Ma J."/>
        </authorList>
    </citation>
    <scope>NUCLEOTIDE SEQUENCE [LARGE SCALE GENOMIC DNA]</scope>
    <source>
        <strain evidence="2">KCTC 22157</strain>
    </source>
</reference>
<proteinExistence type="predicted"/>
<evidence type="ECO:0000313" key="2">
    <source>
        <dbReference type="Proteomes" id="UP000647585"/>
    </source>
</evidence>
<name>A0ABQ2WAX9_9GAMM</name>
<dbReference type="Proteomes" id="UP000647585">
    <property type="component" value="Unassembled WGS sequence"/>
</dbReference>
<evidence type="ECO:0000313" key="1">
    <source>
        <dbReference type="EMBL" id="GGW47071.1"/>
    </source>
</evidence>
<comment type="caution">
    <text evidence="1">The sequence shown here is derived from an EMBL/GenBank/DDBJ whole genome shotgun (WGS) entry which is preliminary data.</text>
</comment>